<dbReference type="GO" id="GO:0005524">
    <property type="term" value="F:ATP binding"/>
    <property type="evidence" value="ECO:0007669"/>
    <property type="project" value="UniProtKB-KW"/>
</dbReference>
<dbReference type="PANTHER" id="PTHR31594">
    <property type="entry name" value="AIG1-TYPE G DOMAIN-CONTAINING PROTEIN"/>
    <property type="match status" value="1"/>
</dbReference>
<keyword evidence="11" id="KW-1185">Reference proteome</keyword>
<dbReference type="CDD" id="cd01671">
    <property type="entry name" value="CARD"/>
    <property type="match status" value="1"/>
</dbReference>
<evidence type="ECO:0000259" key="9">
    <source>
        <dbReference type="PROSITE" id="PS50837"/>
    </source>
</evidence>
<keyword evidence="4" id="KW-0677">Repeat</keyword>
<comment type="caution">
    <text evidence="10">The sequence shown here is derived from an EMBL/GenBank/DDBJ whole genome shotgun (WGS) entry which is preliminary data.</text>
</comment>
<dbReference type="SUPFAM" id="SSF52047">
    <property type="entry name" value="RNI-like"/>
    <property type="match status" value="1"/>
</dbReference>
<name>A0A9W7WKY6_TRIRA</name>
<dbReference type="Pfam" id="PF00619">
    <property type="entry name" value="CARD"/>
    <property type="match status" value="1"/>
</dbReference>
<feature type="domain" description="CARD" evidence="8">
    <location>
        <begin position="4"/>
        <end position="79"/>
    </location>
</feature>
<evidence type="ECO:0000259" key="8">
    <source>
        <dbReference type="PROSITE" id="PS50209"/>
    </source>
</evidence>
<keyword evidence="3" id="KW-0399">Innate immunity</keyword>
<dbReference type="InterPro" id="IPR003593">
    <property type="entry name" value="AAA+_ATPase"/>
</dbReference>
<dbReference type="Gene3D" id="1.10.533.10">
    <property type="entry name" value="Death Domain, Fas"/>
    <property type="match status" value="1"/>
</dbReference>
<dbReference type="SUPFAM" id="SSF47986">
    <property type="entry name" value="DEATH domain"/>
    <property type="match status" value="1"/>
</dbReference>
<evidence type="ECO:0008006" key="12">
    <source>
        <dbReference type="Google" id="ProtNLM"/>
    </source>
</evidence>
<dbReference type="GO" id="GO:0045087">
    <property type="term" value="P:innate immune response"/>
    <property type="evidence" value="ECO:0007669"/>
    <property type="project" value="UniProtKB-KW"/>
</dbReference>
<evidence type="ECO:0000256" key="6">
    <source>
        <dbReference type="ARBA" id="ARBA00022840"/>
    </source>
</evidence>
<evidence type="ECO:0000256" key="5">
    <source>
        <dbReference type="ARBA" id="ARBA00022741"/>
    </source>
</evidence>
<dbReference type="EMBL" id="JAFHDT010000011">
    <property type="protein sequence ID" value="KAI7802950.1"/>
    <property type="molecule type" value="Genomic_DNA"/>
</dbReference>
<dbReference type="InterPro" id="IPR011029">
    <property type="entry name" value="DEATH-like_dom_sf"/>
</dbReference>
<dbReference type="InterPro" id="IPR052090">
    <property type="entry name" value="Cytolytic_pore-forming_toxin"/>
</dbReference>
<dbReference type="InterPro" id="IPR007111">
    <property type="entry name" value="NACHT_NTPase"/>
</dbReference>
<dbReference type="InterPro" id="IPR041267">
    <property type="entry name" value="NLRP_HD2"/>
</dbReference>
<evidence type="ECO:0000313" key="11">
    <source>
        <dbReference type="Proteomes" id="UP001059041"/>
    </source>
</evidence>
<dbReference type="Pfam" id="PF05729">
    <property type="entry name" value="NACHT"/>
    <property type="match status" value="1"/>
</dbReference>
<dbReference type="PANTHER" id="PTHR31594:SF16">
    <property type="entry name" value="SI:CH211-281L24.3"/>
    <property type="match status" value="1"/>
</dbReference>
<dbReference type="InterPro" id="IPR027417">
    <property type="entry name" value="P-loop_NTPase"/>
</dbReference>
<gene>
    <name evidence="10" type="ORF">IRJ41_000412</name>
</gene>
<dbReference type="InterPro" id="IPR032675">
    <property type="entry name" value="LRR_dom_sf"/>
</dbReference>
<dbReference type="SMART" id="SM00382">
    <property type="entry name" value="AAA"/>
    <property type="match status" value="1"/>
</dbReference>
<dbReference type="Gene3D" id="1.20.58.1200">
    <property type="entry name" value="RNA silencing suppressor P21, N-terminal domain"/>
    <property type="match status" value="7"/>
</dbReference>
<evidence type="ECO:0000313" key="10">
    <source>
        <dbReference type="EMBL" id="KAI7802950.1"/>
    </source>
</evidence>
<accession>A0A9W7WKY6</accession>
<proteinExistence type="predicted"/>
<evidence type="ECO:0000256" key="2">
    <source>
        <dbReference type="ARBA" id="ARBA00022490"/>
    </source>
</evidence>
<keyword evidence="5" id="KW-0547">Nucleotide-binding</keyword>
<dbReference type="GO" id="GO:0042981">
    <property type="term" value="P:regulation of apoptotic process"/>
    <property type="evidence" value="ECO:0007669"/>
    <property type="project" value="InterPro"/>
</dbReference>
<dbReference type="Gene3D" id="3.40.50.300">
    <property type="entry name" value="P-loop containing nucleotide triphosphate hydrolases"/>
    <property type="match status" value="1"/>
</dbReference>
<keyword evidence="2" id="KW-0963">Cytoplasm</keyword>
<dbReference type="PROSITE" id="PS50209">
    <property type="entry name" value="CARD"/>
    <property type="match status" value="1"/>
</dbReference>
<protein>
    <recommendedName>
        <fullName evidence="12">NACHT domain-containing protein</fullName>
    </recommendedName>
</protein>
<sequence length="2255" mass="260277">MACAQKSAVEYLRKCRRDLVTGMQNLPLITENLYQQKVFNVHEVDALKAEETEFDKARSILDWVIKKGEEASYKLLSILDFTRKRTLHVDLHVWICCFSFREDADASYSFGTAPCQHYLTQLKMKAKSILENQREHRSKYLLHKQQENFHFIPLASKKETVKREQSYSSQEEYVEMGDGTYSSDAEVECLYIEPFSLKSDSVIKKTKFEAKNKKRRKKKLGAHFPNKEETVSPEDLLTMQNKNILLFGKPGIGKTTIAQQMLHLWTEKTIRVPDYMFYFDETIVSHSSNLMNLDSLLFDVYVKAKEEDQQEVLQDMKDNVENVVFIFDGVTRLQEDSVLKKIMNHDVLRKAKVIITCRTEMEKDSLFSDWPTQKVYVQGFSEESIRIYYQMMLGHNPDLLNVVLNNQELFSLSYVPMYAFMIANMILLKDDTVLNNPHTVTNMNIHIFFNALMKYGDKNLLEIDEYLKEIKDQLDLLMKNAFSATEQKSLNLPEISGDETDICHAFLKMITIRDSLTSETKYCAFLHNTMQEFFSALWLVENPDEIEKVLKLCQTEESQHMRHVLPFLCGLLGEHNNKLLKCLFSEDQMKKTSERFIEKLSDTFLKPQSDGEDVDLLYVCQCLYELQSSNACLMFLEKMKHQLDIDVNLDPHQSCAFSYVISQSRDKEVHLNLQDFTVSDSGMIMILFCTPKIRLKPCNAAFNQIKVLLQFIHKVSVNKTTLEGEKRKRSHCCCNSFHNNTPELGDALLDLYSHVKDYETQTGRSFLPALQPVFQSSPDVWFIDLSERKSSILLEVLKLQTEKKPVELRGWTDEESEVMSFIQCLPHISQLGCNYSFNCDATSFLLKLFIKAAEAETQTGDQMLKQLTSVCKYTSFPYENCDNVKQSDFLLDLYSHVKDYETQTGRSFLPAIQSVYQTAPDVWIIDLSERKASILLEVLKLQTVKKPVELKGWRDEESEMMSFLQCLPYISQLRVTAYYTAVESRILSKLFIKAAESQTHTGDQMLELLTSVCTYTSFPFKNIDNTRQSVFLLDIYSHVKDYETQTGRSLLPALQSVYQTAPDVWIIDLSKRKTSILLEVLKLQTEKKPVELRGWTDEESEVMSFLQCLPYISQLRFDLWNSSHTVQCVSELFTKAAETETQTGDQMLKLLTSVCTYTTFPYEDMNSSRKSDFLLDLYSHVKDYETQSGRSFLPALQSVYQTAPDVWIIDLSQRKTSILLEVLKLQTEKKPVVLRGWTDEESEVMSFLHCLPYISQLRFDLWNRSHTFQCVLKLFIKAAETETQTGDQMLKLLTSVCTYRNFPFECMNIVEQSDFLLDIYSHVKDYETQTGRSLLPALQSVYQTAPDVWIIDLSKRKTSILLEVLKLQTEKKPVELRGWTDEESEVMSFLQCLPYISQLRFDLWNSSHTVQCVSELFTKAAETETQTGDQMLKLLTSVCTYTTFPYEDMNSSRKSDFLLDLYSHVKDYETQSGRSFLPALQSVYQTAPDVWIIDLSQRKTSILLEVLKLQTEKKPVVLRGWTDEESEVMSFLHCLPYISQLRFDLWNRSHTFQCVLKLFIKAAETETQTGDQMIKLLTSVCTYRNFPFECMNIVEQSDFLLDLYSHVKDYETQTGRSLLPALQSVYQTAPDVWIIDLSERNTYILLEVLKLQTEKKPVELRGWRDEESEVMSFLQCLPYISQLRLFKRAEFREDPELVMSLFQALDFNLSLKGILPSSTCRFVGGVLHLSADRLTLTFNPQAISLRGTRLLFRHITSIQTLRLSGYMVVRIVRALRSVRVPVSVDELSVDLNDKWRSDSEMSRVLSSLASLLRLWTVQCLNLTDCRMKSLSLILLLSQQSPVTLRLSKEILQMLAECVYEAQDEEMTSCFLQKVGRDLTPCALSWETLHYFLQRDISHVTVDLTETYMSFNIREILPFLNRIHFQQMSSTMMMCLMKEIYESRSSGFVSGLLSSVKNCINLQNRVLDSVHCAALRFILQHCTALTLNMLWTSIPEEELESILPLLSRVSCLRVDRVLLLRMLRCCSSSDVQQEASAVLLSALQHKLDFSCGSALDLTEDTPTQTLTPEDCRVMSTVIQRVYRDTHTLTQLNLHDCQINTAGIDQLFTFLHSVKLQCGKAMLLQFLSHVDDGKAECLSRALGEEVDLSQTHLDLQVCGGLALVLEHSEGLTELDLSQCHLTDQSLDVLLPNLHKAQNIDFSDNSIADAEAQKIYSIVSHNSNVKTVRLFKNRITSRDLFNRDPRFEIWFCQQTEIT</sequence>
<evidence type="ECO:0000256" key="4">
    <source>
        <dbReference type="ARBA" id="ARBA00022737"/>
    </source>
</evidence>
<dbReference type="InterPro" id="IPR001315">
    <property type="entry name" value="CARD"/>
</dbReference>
<evidence type="ECO:0000256" key="7">
    <source>
        <dbReference type="ARBA" id="ARBA00022859"/>
    </source>
</evidence>
<organism evidence="10 11">
    <name type="scientific">Triplophysa rosa</name>
    <name type="common">Cave loach</name>
    <dbReference type="NCBI Taxonomy" id="992332"/>
    <lineage>
        <taxon>Eukaryota</taxon>
        <taxon>Metazoa</taxon>
        <taxon>Chordata</taxon>
        <taxon>Craniata</taxon>
        <taxon>Vertebrata</taxon>
        <taxon>Euteleostomi</taxon>
        <taxon>Actinopterygii</taxon>
        <taxon>Neopterygii</taxon>
        <taxon>Teleostei</taxon>
        <taxon>Ostariophysi</taxon>
        <taxon>Cypriniformes</taxon>
        <taxon>Nemacheilidae</taxon>
        <taxon>Triplophysa</taxon>
    </lineage>
</organism>
<dbReference type="PROSITE" id="PS50837">
    <property type="entry name" value="NACHT"/>
    <property type="match status" value="1"/>
</dbReference>
<dbReference type="Gene3D" id="3.80.10.10">
    <property type="entry name" value="Ribonuclease Inhibitor"/>
    <property type="match status" value="1"/>
</dbReference>
<dbReference type="Pfam" id="PF17776">
    <property type="entry name" value="NLRC4_HD2"/>
    <property type="match status" value="1"/>
</dbReference>
<evidence type="ECO:0000256" key="3">
    <source>
        <dbReference type="ARBA" id="ARBA00022588"/>
    </source>
</evidence>
<dbReference type="GO" id="GO:0005737">
    <property type="term" value="C:cytoplasm"/>
    <property type="evidence" value="ECO:0007669"/>
    <property type="project" value="UniProtKB-SubCell"/>
</dbReference>
<dbReference type="Proteomes" id="UP001059041">
    <property type="component" value="Linkage Group LG11"/>
</dbReference>
<dbReference type="SUPFAM" id="SSF52540">
    <property type="entry name" value="P-loop containing nucleoside triphosphate hydrolases"/>
    <property type="match status" value="1"/>
</dbReference>
<reference evidence="10" key="1">
    <citation type="submission" date="2021-02" db="EMBL/GenBank/DDBJ databases">
        <title>Comparative genomics reveals that relaxation of natural selection precedes convergent phenotypic evolution of cavefish.</title>
        <authorList>
            <person name="Peng Z."/>
        </authorList>
    </citation>
    <scope>NUCLEOTIDE SEQUENCE</scope>
    <source>
        <tissue evidence="10">Muscle</tissue>
    </source>
</reference>
<comment type="subcellular location">
    <subcellularLocation>
        <location evidence="1">Cytoplasm</location>
    </subcellularLocation>
</comment>
<evidence type="ECO:0000256" key="1">
    <source>
        <dbReference type="ARBA" id="ARBA00004496"/>
    </source>
</evidence>
<feature type="domain" description="NACHT" evidence="9">
    <location>
        <begin position="242"/>
        <end position="359"/>
    </location>
</feature>
<keyword evidence="7" id="KW-0391">Immunity</keyword>
<keyword evidence="6" id="KW-0067">ATP-binding</keyword>